<evidence type="ECO:0000256" key="4">
    <source>
        <dbReference type="ARBA" id="ARBA00022833"/>
    </source>
</evidence>
<evidence type="ECO:0000313" key="8">
    <source>
        <dbReference type="Proteomes" id="UP000283633"/>
    </source>
</evidence>
<accession>A0A3R8LL69</accession>
<dbReference type="RefSeq" id="WP_125071489.1">
    <property type="nucleotide sequence ID" value="NZ_QWZQ01000007.1"/>
</dbReference>
<sequence>MSRKRRTKLGLTMLAVLIGLGVAPMTNANASATPFARNRWPKPRVTYVIKGASYDRRVYHAAVKAWNRTGQFKFVAGTAAHHQVTLSTSNATTGEYYHLAGITFTTGYPNGYYTKAKVLLLTRNLRAYRYSYSNEVHVAEHELGHSMGLQHSKDKHSVMLADNRYNGISKADVAAVKLRYRLPVGEL</sequence>
<dbReference type="EMBL" id="QWZQ01000007">
    <property type="protein sequence ID" value="RRK11248.1"/>
    <property type="molecule type" value="Genomic_DNA"/>
</dbReference>
<dbReference type="InterPro" id="IPR001818">
    <property type="entry name" value="Pept_M10_metallopeptidase"/>
</dbReference>
<keyword evidence="5" id="KW-0732">Signal</keyword>
<evidence type="ECO:0000256" key="1">
    <source>
        <dbReference type="ARBA" id="ARBA00022670"/>
    </source>
</evidence>
<dbReference type="OrthoDB" id="2148705at2"/>
<keyword evidence="2" id="KW-0479">Metal-binding</keyword>
<dbReference type="Proteomes" id="UP000283633">
    <property type="component" value="Unassembled WGS sequence"/>
</dbReference>
<feature type="domain" description="Peptidase metallopeptidase" evidence="6">
    <location>
        <begin position="36"/>
        <end position="182"/>
    </location>
</feature>
<comment type="caution">
    <text evidence="7">The sequence shown here is derived from an EMBL/GenBank/DDBJ whole genome shotgun (WGS) entry which is preliminary data.</text>
</comment>
<dbReference type="GO" id="GO:0004222">
    <property type="term" value="F:metalloendopeptidase activity"/>
    <property type="evidence" value="ECO:0007669"/>
    <property type="project" value="InterPro"/>
</dbReference>
<dbReference type="AlphaFoldDB" id="A0A3R8LL69"/>
<gene>
    <name evidence="7" type="ORF">D1831_03215</name>
</gene>
<keyword evidence="3" id="KW-0378">Hydrolase</keyword>
<reference evidence="7 8" key="1">
    <citation type="submission" date="2018-08" db="EMBL/GenBank/DDBJ databases">
        <title>Genome Lactobacillus garii FI11369.</title>
        <authorList>
            <person name="Diaz M."/>
            <person name="Narbad A."/>
        </authorList>
    </citation>
    <scope>NUCLEOTIDE SEQUENCE [LARGE SCALE GENOMIC DNA]</scope>
    <source>
        <strain evidence="7 8">FI11369</strain>
    </source>
</reference>
<protein>
    <submittedName>
        <fullName evidence="7">Peptidase M10</fullName>
    </submittedName>
</protein>
<dbReference type="InterPro" id="IPR021190">
    <property type="entry name" value="Pept_M10A"/>
</dbReference>
<dbReference type="SMART" id="SM00235">
    <property type="entry name" value="ZnMc"/>
    <property type="match status" value="1"/>
</dbReference>
<dbReference type="GO" id="GO:0008270">
    <property type="term" value="F:zinc ion binding"/>
    <property type="evidence" value="ECO:0007669"/>
    <property type="project" value="InterPro"/>
</dbReference>
<dbReference type="PRINTS" id="PR00138">
    <property type="entry name" value="MATRIXIN"/>
</dbReference>
<dbReference type="GO" id="GO:0031012">
    <property type="term" value="C:extracellular matrix"/>
    <property type="evidence" value="ECO:0007669"/>
    <property type="project" value="InterPro"/>
</dbReference>
<dbReference type="InterPro" id="IPR024079">
    <property type="entry name" value="MetalloPept_cat_dom_sf"/>
</dbReference>
<evidence type="ECO:0000256" key="2">
    <source>
        <dbReference type="ARBA" id="ARBA00022723"/>
    </source>
</evidence>
<keyword evidence="8" id="KW-1185">Reference proteome</keyword>
<dbReference type="GO" id="GO:0006508">
    <property type="term" value="P:proteolysis"/>
    <property type="evidence" value="ECO:0007669"/>
    <property type="project" value="UniProtKB-KW"/>
</dbReference>
<name>A0A3R8LL69_9LACO</name>
<dbReference type="Gene3D" id="3.40.390.10">
    <property type="entry name" value="Collagenase (Catalytic Domain)"/>
    <property type="match status" value="1"/>
</dbReference>
<keyword evidence="1" id="KW-0645">Protease</keyword>
<evidence type="ECO:0000256" key="5">
    <source>
        <dbReference type="SAM" id="SignalP"/>
    </source>
</evidence>
<feature type="chain" id="PRO_5038772591" evidence="5">
    <location>
        <begin position="29"/>
        <end position="187"/>
    </location>
</feature>
<feature type="signal peptide" evidence="5">
    <location>
        <begin position="1"/>
        <end position="28"/>
    </location>
</feature>
<proteinExistence type="predicted"/>
<dbReference type="Pfam" id="PF00413">
    <property type="entry name" value="Peptidase_M10"/>
    <property type="match status" value="1"/>
</dbReference>
<organism evidence="7 8">
    <name type="scientific">Lactiplantibacillus garii</name>
    <dbReference type="NCBI Taxonomy" id="2306423"/>
    <lineage>
        <taxon>Bacteria</taxon>
        <taxon>Bacillati</taxon>
        <taxon>Bacillota</taxon>
        <taxon>Bacilli</taxon>
        <taxon>Lactobacillales</taxon>
        <taxon>Lactobacillaceae</taxon>
        <taxon>Lactiplantibacillus</taxon>
    </lineage>
</organism>
<evidence type="ECO:0000259" key="6">
    <source>
        <dbReference type="SMART" id="SM00235"/>
    </source>
</evidence>
<dbReference type="InterPro" id="IPR006026">
    <property type="entry name" value="Peptidase_Metallo"/>
</dbReference>
<dbReference type="SUPFAM" id="SSF55486">
    <property type="entry name" value="Metalloproteases ('zincins'), catalytic domain"/>
    <property type="match status" value="1"/>
</dbReference>
<evidence type="ECO:0000256" key="3">
    <source>
        <dbReference type="ARBA" id="ARBA00022801"/>
    </source>
</evidence>
<evidence type="ECO:0000313" key="7">
    <source>
        <dbReference type="EMBL" id="RRK11248.1"/>
    </source>
</evidence>
<keyword evidence="4" id="KW-0862">Zinc</keyword>